<accession>L9VU58</accession>
<reference evidence="2 3" key="1">
    <citation type="journal article" date="2014" name="PLoS Genet.">
        <title>Phylogenetically driven sequencing of extremely halophilic archaea reveals strategies for static and dynamic osmo-response.</title>
        <authorList>
            <person name="Becker E.A."/>
            <person name="Seitzer P.M."/>
            <person name="Tritt A."/>
            <person name="Larsen D."/>
            <person name="Krusor M."/>
            <person name="Yao A.I."/>
            <person name="Wu D."/>
            <person name="Madern D."/>
            <person name="Eisen J.A."/>
            <person name="Darling A.E."/>
            <person name="Facciotti M.T."/>
        </authorList>
    </citation>
    <scope>NUCLEOTIDE SEQUENCE [LARGE SCALE GENOMIC DNA]</scope>
    <source>
        <strain evidence="2 3">GA33</strain>
    </source>
</reference>
<dbReference type="PATRIC" id="fig|1114856.3.peg.2332"/>
<dbReference type="AlphaFoldDB" id="L9VU58"/>
<name>L9VU58_9EURY</name>
<evidence type="ECO:0000256" key="1">
    <source>
        <dbReference type="SAM" id="MobiDB-lite"/>
    </source>
</evidence>
<dbReference type="EMBL" id="AOHW01000031">
    <property type="protein sequence ID" value="ELY40750.1"/>
    <property type="molecule type" value="Genomic_DNA"/>
</dbReference>
<evidence type="ECO:0000313" key="2">
    <source>
        <dbReference type="EMBL" id="ELY40750.1"/>
    </source>
</evidence>
<organism evidence="2 3">
    <name type="scientific">Natronorubrum tibetense GA33</name>
    <dbReference type="NCBI Taxonomy" id="1114856"/>
    <lineage>
        <taxon>Archaea</taxon>
        <taxon>Methanobacteriati</taxon>
        <taxon>Methanobacteriota</taxon>
        <taxon>Stenosarchaea group</taxon>
        <taxon>Halobacteria</taxon>
        <taxon>Halobacteriales</taxon>
        <taxon>Natrialbaceae</taxon>
        <taxon>Natronorubrum</taxon>
    </lineage>
</organism>
<dbReference type="Proteomes" id="UP000011599">
    <property type="component" value="Unassembled WGS sequence"/>
</dbReference>
<feature type="region of interest" description="Disordered" evidence="1">
    <location>
        <begin position="63"/>
        <end position="82"/>
    </location>
</feature>
<protein>
    <submittedName>
        <fullName evidence="2">Uncharacterized protein</fullName>
    </submittedName>
</protein>
<keyword evidence="3" id="KW-1185">Reference proteome</keyword>
<evidence type="ECO:0000313" key="3">
    <source>
        <dbReference type="Proteomes" id="UP000011599"/>
    </source>
</evidence>
<dbReference type="STRING" id="1114856.GCA_000383975_02663"/>
<sequence length="175" mass="19509">MGAVAGCLSSSSPEPRAVDMYYPEPRVVDVDSEHQSGDRYDFTVEIENTGASGDVGTTLVWMDDQNDDPYDASTDAETSSERYFDADERREVTVTEEQPTDQEAYGFRVWAAEIGVEIENEGDDGRVDVRLLDGSEVVDDAELRLDADETTTFEFESDYAEAHPEELEIEVEAIE</sequence>
<dbReference type="OrthoDB" id="206388at2157"/>
<gene>
    <name evidence="2" type="ORF">C496_11203</name>
</gene>
<comment type="caution">
    <text evidence="2">The sequence shown here is derived from an EMBL/GenBank/DDBJ whole genome shotgun (WGS) entry which is preliminary data.</text>
</comment>
<dbReference type="eggNOG" id="arCOG06301">
    <property type="taxonomic scope" value="Archaea"/>
</dbReference>
<proteinExistence type="predicted"/>